<sequence length="1880" mass="200170">NVLLDNPTNIGVEILQCSSTSWSSNYVITQQLSFVSAPSVLNYLYFSSKNIISGVPSGTGSVFSTENGSCSTDLLSFTAVQTDPLLMSSHRLWSRFELSGGLSATLPLDPRPVCGGAAFQDVENVAASTVSDPFFTSVNFKGAFGSVNWLNGWSFVNTHGGFVSSSYTCPTAAEASEPVSLCPAGVASHTLTTDVTWMPGRIYVMTCQVFVPSGKTLAIGAGTTIYSTPKAIGGAAPALVVLKGGKVIADGTAASPITFTALNPERASSETVSSDSQYSATALENRGKWGGIIVLGLAPTSAASPLAIEGITGYTYGGSNPTESSGSLQYVRVWHGGAVVGANNEINGITFGGVGSGTTVAYCEVAYNADDGFEFFGGTVNVKYLSVLFLGDDGFDTDEGYVGKGQFLFAMTGSVGNHGAEMDSLYDITPRSHPAFYSMTIIGGGASGRVGGLMRLREGTGGKFGNIVLTNARDIGLRNDDCGTETRTSSLPAASVSINTYLYFSPNNIINGAATPISEVTGPLGGACAAGVFSALNIDPGLTNVPASMLDYTGLSSTFNPLPTATGAACQSGKDAPPNGDTFLSSVSCKGAFGTSTDNWLAGYSWLACSGKMVGSTCDGIPAAPFATLLDTAVAVGGALSASASWTNTTSYLLASQLFVQSGVTLTIAAGTSVYGLPVMDTDPAPAIVVLKGGSISASGTFSLPITFTSVLAESALSSSVTVSTDSNENAITLGERGKWGGLILLGNAPTNVATTTTIEGITGHTYGGSNPTESSGTLQYVRVWHGGAIVGANNEINGITFGGVGSGTVVDHCEVAYNADDGFEFFGGTVNVKYLSVLFPGDDGFDTDEGYVGKGQFLFALLGAEGNHGAEMDSRYGSLPRSHPAFYSMTVVGAGALSTRASNAMMRLREGTGGKFGNMILANVATHPGIRIDTCSNSTGSAAPSIVSVLPASTTSLNDYLFFSSNNIIQSPTAGFNIVSPCTGTAPNFTNADPLISGVTFNETSMVPIDPRPACGSAAYSNVDPVPNGDAFFSATTYKGAFGSVNWLDGWSLFNLPNRPGFVSASFTCPTSPLSTDAWAASAVETSGSMGIIIGAVVGVVAVGVAIVLRRKRVLRAPVSDCKMRITASRLYIEQKDAADGANSSGALELWPLAALTSVRRRRYELRHTVLELKMGASQSGHQSAMSVVLEFDSHEEREKVVRTLVGQQPHLRPLDEQLPEMTEKWHAGEIDNYTYLLHLNDCASRSLDDLSQYPIMPWVLSDYSSNALDLNDPRRYRPLWKPVGALDERRLAASHSQRHELQVDAEAGQTIPLYRTHYSSPAYVAYYLLRIVPELTIHIQSGEFDQEARSFSSVDKTWRNVSERGSGDVKELIPQFYSDPAFLRKEIGVALPAWCEDVVLPPWAGGSYPKFVRQMRAALESDFVSAHLHLWIDLIFGSKQQGAPALKANNLFEGYTYESALESGELDDAARELIRSCATEFGQTPPQLFASAHPPRRLHVNGLPQPWRAAEPSATLIQANARRWLGRRHIVEKAVEFFFDEKAFRGTASLSIEVPPVDVVLRTDYTDGYSFAYSKRTADWMLALAAAPEEASDEHEIGMFLESCFRSDDERRYAPSECHPFANALREYCGLVSQLFALKGRSPVSRMTVAVRLKNLSKAVQLGLKRMHAIVVRVLPPVLEPRRSALVRALVLDEITTRLFRPLIMPLIQSVHGFDDAAYADSVARFAKLRPHHLEGIVNLPQRFWLGSRDADASHVPYATAIKALSHLSATYSTRRKLALLMNVLQAIQHHVWSYHSIASPEDQANDRQLRLAADDLISVVAFVLSQARPVLHLCSELAFIERFADDGCLLGEHGYCLATRNGGGDGGGGSRINSRCR</sequence>
<dbReference type="PROSITE" id="PS51205">
    <property type="entry name" value="VPS9"/>
    <property type="match status" value="1"/>
</dbReference>
<proteinExistence type="predicted"/>
<dbReference type="Gene3D" id="1.10.1540.10">
    <property type="entry name" value="BEACH domain"/>
    <property type="match status" value="1"/>
</dbReference>
<feature type="domain" description="BEACH-type PH" evidence="3">
    <location>
        <begin position="1101"/>
        <end position="1207"/>
    </location>
</feature>
<dbReference type="InterPro" id="IPR050865">
    <property type="entry name" value="BEACH_Domain"/>
</dbReference>
<feature type="domain" description="VPS9" evidence="2">
    <location>
        <begin position="1715"/>
        <end position="1879"/>
    </location>
</feature>
<gene>
    <name evidence="4" type="ORF">Ctob_015298</name>
</gene>
<dbReference type="InterPro" id="IPR000409">
    <property type="entry name" value="BEACH_dom"/>
</dbReference>
<reference evidence="5" key="1">
    <citation type="journal article" date="2015" name="PLoS Genet.">
        <title>Genome Sequence and Transcriptome Analyses of Chrysochromulina tobin: Metabolic Tools for Enhanced Algal Fitness in the Prominent Order Prymnesiales (Haptophyceae).</title>
        <authorList>
            <person name="Hovde B.T."/>
            <person name="Deodato C.R."/>
            <person name="Hunsperger H.M."/>
            <person name="Ryken S.A."/>
            <person name="Yost W."/>
            <person name="Jha R.K."/>
            <person name="Patterson J."/>
            <person name="Monnat R.J. Jr."/>
            <person name="Barlow S.B."/>
            <person name="Starkenburg S.R."/>
            <person name="Cattolico R.A."/>
        </authorList>
    </citation>
    <scope>NUCLEOTIDE SEQUENCE</scope>
    <source>
        <strain evidence="5">CCMP291</strain>
    </source>
</reference>
<dbReference type="PANTHER" id="PTHR13743">
    <property type="entry name" value="BEIGE/BEACH-RELATED"/>
    <property type="match status" value="1"/>
</dbReference>
<accession>A0A0M0JVG2</accession>
<dbReference type="Pfam" id="PF02138">
    <property type="entry name" value="Beach"/>
    <property type="match status" value="1"/>
</dbReference>
<dbReference type="SUPFAM" id="SSF81837">
    <property type="entry name" value="BEACH domain"/>
    <property type="match status" value="1"/>
</dbReference>
<evidence type="ECO:0000313" key="5">
    <source>
        <dbReference type="Proteomes" id="UP000037460"/>
    </source>
</evidence>
<dbReference type="PROSITE" id="PS51783">
    <property type="entry name" value="PH_BEACH"/>
    <property type="match status" value="1"/>
</dbReference>
<comment type="caution">
    <text evidence="4">The sequence shown here is derived from an EMBL/GenBank/DDBJ whole genome shotgun (WGS) entry which is preliminary data.</text>
</comment>
<dbReference type="PANTHER" id="PTHR13743:SF123">
    <property type="entry name" value="PROTEIN FAN"/>
    <property type="match status" value="1"/>
</dbReference>
<name>A0A0M0JVG2_9EUKA</name>
<feature type="domain" description="BEACH" evidence="1">
    <location>
        <begin position="1212"/>
        <end position="1498"/>
    </location>
</feature>
<dbReference type="Gene3D" id="1.20.1050.80">
    <property type="entry name" value="VPS9 domain"/>
    <property type="match status" value="1"/>
</dbReference>
<evidence type="ECO:0000313" key="4">
    <source>
        <dbReference type="EMBL" id="KOO30671.1"/>
    </source>
</evidence>
<feature type="non-terminal residue" evidence="4">
    <location>
        <position position="1"/>
    </location>
</feature>
<keyword evidence="4" id="KW-0449">Lipoprotein</keyword>
<dbReference type="EMBL" id="JWZX01002182">
    <property type="protein sequence ID" value="KOO30671.1"/>
    <property type="molecule type" value="Genomic_DNA"/>
</dbReference>
<evidence type="ECO:0000259" key="2">
    <source>
        <dbReference type="PROSITE" id="PS51205"/>
    </source>
</evidence>
<dbReference type="Pfam" id="PF02204">
    <property type="entry name" value="VPS9"/>
    <property type="match status" value="1"/>
</dbReference>
<dbReference type="Proteomes" id="UP000037460">
    <property type="component" value="Unassembled WGS sequence"/>
</dbReference>
<evidence type="ECO:0000259" key="3">
    <source>
        <dbReference type="PROSITE" id="PS51783"/>
    </source>
</evidence>
<dbReference type="SMART" id="SM01026">
    <property type="entry name" value="Beach"/>
    <property type="match status" value="1"/>
</dbReference>
<dbReference type="PROSITE" id="PS50197">
    <property type="entry name" value="BEACH"/>
    <property type="match status" value="1"/>
</dbReference>
<organism evidence="4 5">
    <name type="scientific">Chrysochromulina tobinii</name>
    <dbReference type="NCBI Taxonomy" id="1460289"/>
    <lineage>
        <taxon>Eukaryota</taxon>
        <taxon>Haptista</taxon>
        <taxon>Haptophyta</taxon>
        <taxon>Prymnesiophyceae</taxon>
        <taxon>Prymnesiales</taxon>
        <taxon>Chrysochromulinaceae</taxon>
        <taxon>Chrysochromulina</taxon>
    </lineage>
</organism>
<keyword evidence="5" id="KW-1185">Reference proteome</keyword>
<protein>
    <submittedName>
        <fullName evidence="4">Lipoprotein</fullName>
    </submittedName>
</protein>
<dbReference type="InterPro" id="IPR037191">
    <property type="entry name" value="VPS9_dom_sf"/>
</dbReference>
<dbReference type="InterPro" id="IPR003123">
    <property type="entry name" value="VPS9"/>
</dbReference>
<dbReference type="SUPFAM" id="SSF109993">
    <property type="entry name" value="VPS9 domain"/>
    <property type="match status" value="1"/>
</dbReference>
<dbReference type="CDD" id="cd06071">
    <property type="entry name" value="Beach"/>
    <property type="match status" value="1"/>
</dbReference>
<evidence type="ECO:0000259" key="1">
    <source>
        <dbReference type="PROSITE" id="PS50197"/>
    </source>
</evidence>
<dbReference type="InterPro" id="IPR023362">
    <property type="entry name" value="PH-BEACH_dom"/>
</dbReference>
<dbReference type="InterPro" id="IPR036372">
    <property type="entry name" value="BEACH_dom_sf"/>
</dbReference>